<dbReference type="InterPro" id="IPR012338">
    <property type="entry name" value="Beta-lactam/transpept-like"/>
</dbReference>
<dbReference type="GO" id="GO:0016787">
    <property type="term" value="F:hydrolase activity"/>
    <property type="evidence" value="ECO:0007669"/>
    <property type="project" value="UniProtKB-KW"/>
</dbReference>
<proteinExistence type="predicted"/>
<dbReference type="PROSITE" id="PS50005">
    <property type="entry name" value="TPR"/>
    <property type="match status" value="1"/>
</dbReference>
<dbReference type="InterPro" id="IPR050491">
    <property type="entry name" value="AmpC-like"/>
</dbReference>
<dbReference type="SUPFAM" id="SSF48452">
    <property type="entry name" value="TPR-like"/>
    <property type="match status" value="1"/>
</dbReference>
<dbReference type="InterPro" id="IPR011990">
    <property type="entry name" value="TPR-like_helical_dom_sf"/>
</dbReference>
<dbReference type="PANTHER" id="PTHR46825:SF9">
    <property type="entry name" value="BETA-LACTAMASE-RELATED DOMAIN-CONTAINING PROTEIN"/>
    <property type="match status" value="1"/>
</dbReference>
<dbReference type="InterPro" id="IPR019734">
    <property type="entry name" value="TPR_rpt"/>
</dbReference>
<sequence length="472" mass="51659">MTVHAQTPNPVISQADQVDAYLRDKMTKTRMPGMQLAVVKDGQIVLSRHYGTASVEFGVPVEDDTVFAINSITKAFTGVAAMRLVEEGKLDIGKPVGSYLADLPETWRGVTIRQLLSHMSGLPDVMGAPTVETDAKAAWTWVQTRPVRFAPGERFDYCQTNYTLVQQVINQIEGRPLDAPLATAQISVANMKHTAYGDTYDVIPRRAPTYRWTSPSQSQSWTEAATVLRATSERFLPFRRASSGLNSTASDMAHWIISLQSGKILSKESLASLWTPATFNNGDKGQWSTGWQIQQRGTHRAVGMTGGGRAAFAIYPDDGVAVVILTNLTGTFPEDFIDKVAAIYAPDLPLSGIAALRIALDQRGYHHASMVAAELDAKDPGTRWPELEMNDWGYRLMATNRRTEALAIFQLNATKHPDSSNAEDSLAHAYLVNDNNAAAITHYRRALVLDPGNTSAQRNLAKLLQGPNAPHS</sequence>
<dbReference type="Gene3D" id="3.40.710.10">
    <property type="entry name" value="DD-peptidase/beta-lactamase superfamily"/>
    <property type="match status" value="1"/>
</dbReference>
<dbReference type="EMBL" id="JACOGF010000003">
    <property type="protein sequence ID" value="MBC3917150.1"/>
    <property type="molecule type" value="Genomic_DNA"/>
</dbReference>
<keyword evidence="1" id="KW-0802">TPR repeat</keyword>
<feature type="repeat" description="TPR" evidence="1">
    <location>
        <begin position="420"/>
        <end position="453"/>
    </location>
</feature>
<comment type="caution">
    <text evidence="3">The sequence shown here is derived from an EMBL/GenBank/DDBJ whole genome shotgun (WGS) entry which is preliminary data.</text>
</comment>
<accession>A0ABR6ZMM4</accession>
<keyword evidence="4" id="KW-1185">Reference proteome</keyword>
<dbReference type="Pfam" id="PF00144">
    <property type="entry name" value="Beta-lactamase"/>
    <property type="match status" value="1"/>
</dbReference>
<feature type="domain" description="Beta-lactamase-related" evidence="2">
    <location>
        <begin position="18"/>
        <end position="339"/>
    </location>
</feature>
<organism evidence="3 4">
    <name type="scientific">Undibacterium hunanense</name>
    <dbReference type="NCBI Taxonomy" id="2762292"/>
    <lineage>
        <taxon>Bacteria</taxon>
        <taxon>Pseudomonadati</taxon>
        <taxon>Pseudomonadota</taxon>
        <taxon>Betaproteobacteria</taxon>
        <taxon>Burkholderiales</taxon>
        <taxon>Oxalobacteraceae</taxon>
        <taxon>Undibacterium</taxon>
    </lineage>
</organism>
<evidence type="ECO:0000313" key="3">
    <source>
        <dbReference type="EMBL" id="MBC3917150.1"/>
    </source>
</evidence>
<dbReference type="Proteomes" id="UP000650424">
    <property type="component" value="Unassembled WGS sequence"/>
</dbReference>
<name>A0ABR6ZMM4_9BURK</name>
<dbReference type="Gene3D" id="1.25.40.10">
    <property type="entry name" value="Tetratricopeptide repeat domain"/>
    <property type="match status" value="1"/>
</dbReference>
<dbReference type="InterPro" id="IPR001466">
    <property type="entry name" value="Beta-lactam-related"/>
</dbReference>
<evidence type="ECO:0000313" key="4">
    <source>
        <dbReference type="Proteomes" id="UP000650424"/>
    </source>
</evidence>
<gene>
    <name evidence="3" type="ORF">H8L32_06660</name>
</gene>
<evidence type="ECO:0000256" key="1">
    <source>
        <dbReference type="PROSITE-ProRule" id="PRU00339"/>
    </source>
</evidence>
<reference evidence="3 4" key="1">
    <citation type="submission" date="2020-08" db="EMBL/GenBank/DDBJ databases">
        <title>Novel species isolated from subtropical streams in China.</title>
        <authorList>
            <person name="Lu H."/>
        </authorList>
    </citation>
    <scope>NUCLEOTIDE SEQUENCE [LARGE SCALE GENOMIC DNA]</scope>
    <source>
        <strain evidence="3 4">CY18W</strain>
    </source>
</reference>
<keyword evidence="3" id="KW-0378">Hydrolase</keyword>
<evidence type="ECO:0000259" key="2">
    <source>
        <dbReference type="Pfam" id="PF00144"/>
    </source>
</evidence>
<dbReference type="SUPFAM" id="SSF56601">
    <property type="entry name" value="beta-lactamase/transpeptidase-like"/>
    <property type="match status" value="1"/>
</dbReference>
<dbReference type="PANTHER" id="PTHR46825">
    <property type="entry name" value="D-ALANYL-D-ALANINE-CARBOXYPEPTIDASE/ENDOPEPTIDASE AMPH"/>
    <property type="match status" value="1"/>
</dbReference>
<protein>
    <submittedName>
        <fullName evidence="3">Serine hydrolase</fullName>
    </submittedName>
</protein>